<evidence type="ECO:0000313" key="13">
    <source>
        <dbReference type="EMBL" id="EKF85791.1"/>
    </source>
</evidence>
<keyword evidence="4" id="KW-0808">Transferase</keyword>
<organism evidence="13 14">
    <name type="scientific">Methanobacterium formicicum (strain DSM 3637 / PP1)</name>
    <dbReference type="NCBI Taxonomy" id="1204725"/>
    <lineage>
        <taxon>Archaea</taxon>
        <taxon>Methanobacteriati</taxon>
        <taxon>Methanobacteriota</taxon>
        <taxon>Methanomada group</taxon>
        <taxon>Methanobacteria</taxon>
        <taxon>Methanobacteriales</taxon>
        <taxon>Methanobacteriaceae</taxon>
        <taxon>Methanobacterium</taxon>
    </lineage>
</organism>
<evidence type="ECO:0000256" key="6">
    <source>
        <dbReference type="ARBA" id="ARBA00022695"/>
    </source>
</evidence>
<keyword evidence="9" id="KW-0460">Magnesium</keyword>
<dbReference type="OrthoDB" id="24661at2157"/>
<evidence type="ECO:0000259" key="11">
    <source>
        <dbReference type="Pfam" id="PF04446"/>
    </source>
</evidence>
<evidence type="ECO:0000256" key="8">
    <source>
        <dbReference type="ARBA" id="ARBA00022741"/>
    </source>
</evidence>
<sequence length="248" mass="29315">MKEYEIFSSLKVPCTSPTVVRLDGRNFSQLSRKLEFEKPYDPEFVRIISEAARLLFQEFSPKLAYVFSDEVNLLLGEIPFAGRVEKMDSVMASFLCGAFTRKIMEQDDFKEKISATKPISFDSRVIPLSRDKVVEYFQWRQLESWRNCLNGYSYWTLREDYSKEEAMQILHKKKSNQLHDLLFEKGIKITQMPTWQRRGVGIYKKGFEIEGLNPLTNEKVISQRKKIFVDWELPLFDKEFFRTNSLLK</sequence>
<dbReference type="Pfam" id="PF14413">
    <property type="entry name" value="Thg1C"/>
    <property type="match status" value="1"/>
</dbReference>
<evidence type="ECO:0000256" key="1">
    <source>
        <dbReference type="ARBA" id="ARBA00001946"/>
    </source>
</evidence>
<proteinExistence type="inferred from homology"/>
<keyword evidence="14" id="KW-1185">Reference proteome</keyword>
<dbReference type="RefSeq" id="WP_004030675.1">
    <property type="nucleotide sequence ID" value="NZ_AMPO01000005.1"/>
</dbReference>
<dbReference type="InterPro" id="IPR007537">
    <property type="entry name" value="tRNAHis_GuaTrfase_Thg1"/>
</dbReference>
<dbReference type="GO" id="GO:0005525">
    <property type="term" value="F:GTP binding"/>
    <property type="evidence" value="ECO:0007669"/>
    <property type="project" value="UniProtKB-KW"/>
</dbReference>
<feature type="domain" description="Thg1 C-terminal" evidence="12">
    <location>
        <begin position="132"/>
        <end position="209"/>
    </location>
</feature>
<accession>K2QCQ6</accession>
<keyword evidence="10" id="KW-0342">GTP-binding</keyword>
<comment type="similarity">
    <text evidence="2">Belongs to the tRNA(His) guanylyltransferase family.</text>
</comment>
<dbReference type="PATRIC" id="fig|1204725.3.peg.1387"/>
<keyword evidence="8" id="KW-0547">Nucleotide-binding</keyword>
<dbReference type="GO" id="GO:0008193">
    <property type="term" value="F:tRNA guanylyltransferase activity"/>
    <property type="evidence" value="ECO:0007669"/>
    <property type="project" value="UniProtKB-EC"/>
</dbReference>
<dbReference type="Proteomes" id="UP000007360">
    <property type="component" value="Unassembled WGS sequence"/>
</dbReference>
<name>K2QCQ6_METFP</name>
<comment type="cofactor">
    <cofactor evidence="1">
        <name>Mg(2+)</name>
        <dbReference type="ChEBI" id="CHEBI:18420"/>
    </cofactor>
</comment>
<dbReference type="EMBL" id="AMPO01000005">
    <property type="protein sequence ID" value="EKF85791.1"/>
    <property type="molecule type" value="Genomic_DNA"/>
</dbReference>
<dbReference type="GO" id="GO:0006400">
    <property type="term" value="P:tRNA modification"/>
    <property type="evidence" value="ECO:0007669"/>
    <property type="project" value="InterPro"/>
</dbReference>
<dbReference type="InterPro" id="IPR025845">
    <property type="entry name" value="Thg1_C_dom"/>
</dbReference>
<dbReference type="Pfam" id="PF04446">
    <property type="entry name" value="Thg1"/>
    <property type="match status" value="1"/>
</dbReference>
<dbReference type="AlphaFoldDB" id="K2QCQ6"/>
<evidence type="ECO:0000256" key="5">
    <source>
        <dbReference type="ARBA" id="ARBA00022694"/>
    </source>
</evidence>
<evidence type="ECO:0000313" key="14">
    <source>
        <dbReference type="Proteomes" id="UP000007360"/>
    </source>
</evidence>
<dbReference type="EC" id="2.7.7.79" evidence="3"/>
<feature type="domain" description="tRNAHis guanylyltransferase catalytic" evidence="11">
    <location>
        <begin position="1"/>
        <end position="128"/>
    </location>
</feature>
<dbReference type="GO" id="GO:0000287">
    <property type="term" value="F:magnesium ion binding"/>
    <property type="evidence" value="ECO:0007669"/>
    <property type="project" value="InterPro"/>
</dbReference>
<dbReference type="InterPro" id="IPR038469">
    <property type="entry name" value="tRNAHis_GuaTrfase_Thg1_sf"/>
</dbReference>
<dbReference type="Gene3D" id="3.30.70.3000">
    <property type="match status" value="1"/>
</dbReference>
<gene>
    <name evidence="13" type="ORF">A994_06915</name>
</gene>
<dbReference type="InterPro" id="IPR024956">
    <property type="entry name" value="tRNAHis_GuaTrfase_cat"/>
</dbReference>
<evidence type="ECO:0000256" key="9">
    <source>
        <dbReference type="ARBA" id="ARBA00022842"/>
    </source>
</evidence>
<evidence type="ECO:0000256" key="10">
    <source>
        <dbReference type="ARBA" id="ARBA00023134"/>
    </source>
</evidence>
<keyword evidence="7" id="KW-0479">Metal-binding</keyword>
<keyword evidence="5" id="KW-0819">tRNA processing</keyword>
<dbReference type="PANTHER" id="PTHR12729">
    <property type="entry name" value="TRNA(HIS) GUANYLYLTRANSFERASE-RELATED"/>
    <property type="match status" value="1"/>
</dbReference>
<evidence type="ECO:0000256" key="2">
    <source>
        <dbReference type="ARBA" id="ARBA00010113"/>
    </source>
</evidence>
<comment type="caution">
    <text evidence="13">The sequence shown here is derived from an EMBL/GenBank/DDBJ whole genome shotgun (WGS) entry which is preliminary data.</text>
</comment>
<evidence type="ECO:0000256" key="3">
    <source>
        <dbReference type="ARBA" id="ARBA00012511"/>
    </source>
</evidence>
<evidence type="ECO:0000256" key="7">
    <source>
        <dbReference type="ARBA" id="ARBA00022723"/>
    </source>
</evidence>
<dbReference type="PANTHER" id="PTHR12729:SF6">
    <property type="entry name" value="TRNA(HIS) GUANYLYLTRANSFERASE-RELATED"/>
    <property type="match status" value="1"/>
</dbReference>
<reference evidence="13 14" key="1">
    <citation type="journal article" date="2012" name="J. Bacteriol.">
        <title>Draft genome sequence of Methanobacterium formicicum DSM 3637, an archaebacterium isolated from the methane producer amoeba Pelomyxa palustris.</title>
        <authorList>
            <person name="Gutierrez G."/>
        </authorList>
    </citation>
    <scope>NUCLEOTIDE SEQUENCE [LARGE SCALE GENOMIC DNA]</scope>
    <source>
        <strain evidence="14">DSM 3637 / PP1</strain>
    </source>
</reference>
<evidence type="ECO:0000256" key="4">
    <source>
        <dbReference type="ARBA" id="ARBA00022679"/>
    </source>
</evidence>
<evidence type="ECO:0000259" key="12">
    <source>
        <dbReference type="Pfam" id="PF14413"/>
    </source>
</evidence>
<protein>
    <recommendedName>
        <fullName evidence="3">tRNA(His) guanylyltransferase</fullName>
        <ecNumber evidence="3">2.7.7.79</ecNumber>
    </recommendedName>
</protein>
<keyword evidence="6" id="KW-0548">Nucleotidyltransferase</keyword>